<sequence>MEAITNEAQWIDKLTSISQEFQLEAMNRQHAAELAIESSGTEDNDSDSDYNDSDDDNPENRNDDKNEEPQLNFYDNRYLSYVANCKFELLLVCNAIMMWRKT</sequence>
<organism evidence="2 3">
    <name type="scientific">Aphidius gifuensis</name>
    <name type="common">Parasitoid wasp</name>
    <dbReference type="NCBI Taxonomy" id="684658"/>
    <lineage>
        <taxon>Eukaryota</taxon>
        <taxon>Metazoa</taxon>
        <taxon>Ecdysozoa</taxon>
        <taxon>Arthropoda</taxon>
        <taxon>Hexapoda</taxon>
        <taxon>Insecta</taxon>
        <taxon>Pterygota</taxon>
        <taxon>Neoptera</taxon>
        <taxon>Endopterygota</taxon>
        <taxon>Hymenoptera</taxon>
        <taxon>Apocrita</taxon>
        <taxon>Ichneumonoidea</taxon>
        <taxon>Braconidae</taxon>
        <taxon>Aphidiinae</taxon>
        <taxon>Aphidius</taxon>
    </lineage>
</organism>
<feature type="compositionally biased region" description="Basic and acidic residues" evidence="1">
    <location>
        <begin position="58"/>
        <end position="68"/>
    </location>
</feature>
<keyword evidence="3" id="KW-1185">Reference proteome</keyword>
<comment type="caution">
    <text evidence="2">The sequence shown here is derived from an EMBL/GenBank/DDBJ whole genome shotgun (WGS) entry which is preliminary data.</text>
</comment>
<dbReference type="EMBL" id="JACMRX010000002">
    <property type="protein sequence ID" value="KAF7995883.1"/>
    <property type="molecule type" value="Genomic_DNA"/>
</dbReference>
<dbReference type="Proteomes" id="UP000639338">
    <property type="component" value="Unassembled WGS sequence"/>
</dbReference>
<evidence type="ECO:0000313" key="3">
    <source>
        <dbReference type="Proteomes" id="UP000639338"/>
    </source>
</evidence>
<name>A0A835CW10_APHGI</name>
<accession>A0A835CW10</accession>
<reference evidence="2 3" key="1">
    <citation type="submission" date="2020-08" db="EMBL/GenBank/DDBJ databases">
        <title>Aphidius gifuensis genome sequencing and assembly.</title>
        <authorList>
            <person name="Du Z."/>
        </authorList>
    </citation>
    <scope>NUCLEOTIDE SEQUENCE [LARGE SCALE GENOMIC DNA]</scope>
    <source>
        <strain evidence="2">YNYX2018</strain>
        <tissue evidence="2">Adults</tissue>
    </source>
</reference>
<proteinExistence type="predicted"/>
<evidence type="ECO:0000256" key="1">
    <source>
        <dbReference type="SAM" id="MobiDB-lite"/>
    </source>
</evidence>
<feature type="compositionally biased region" description="Acidic residues" evidence="1">
    <location>
        <begin position="40"/>
        <end position="57"/>
    </location>
</feature>
<evidence type="ECO:0000313" key="2">
    <source>
        <dbReference type="EMBL" id="KAF7995883.1"/>
    </source>
</evidence>
<protein>
    <submittedName>
        <fullName evidence="2">Uncharacterized protein</fullName>
    </submittedName>
</protein>
<feature type="region of interest" description="Disordered" evidence="1">
    <location>
        <begin position="32"/>
        <end position="69"/>
    </location>
</feature>
<dbReference type="AlphaFoldDB" id="A0A835CW10"/>
<gene>
    <name evidence="2" type="ORF">HCN44_006990</name>
</gene>